<dbReference type="PANTHER" id="PTHR46632:SF3">
    <property type="entry name" value="E3 UBIQUITIN-PROTEIN LIGASE SINA-LIKE 7-RELATED"/>
    <property type="match status" value="1"/>
</dbReference>
<evidence type="ECO:0000256" key="4">
    <source>
        <dbReference type="SAM" id="MobiDB-lite"/>
    </source>
</evidence>
<keyword evidence="7" id="KW-1185">Reference proteome</keyword>
<protein>
    <recommendedName>
        <fullName evidence="5">E3 ubiquitin-protein ligase Sina-like RING finger domain-containing protein</fullName>
    </recommendedName>
</protein>
<evidence type="ECO:0000256" key="1">
    <source>
        <dbReference type="ARBA" id="ARBA00022723"/>
    </source>
</evidence>
<gene>
    <name evidence="6" type="ORF">Bca52824_027707</name>
</gene>
<feature type="region of interest" description="Disordered" evidence="4">
    <location>
        <begin position="1"/>
        <end position="35"/>
    </location>
</feature>
<dbReference type="PANTHER" id="PTHR46632">
    <property type="entry name" value="E3 UBIQUITIN-PROTEIN LIGASE SINA-LIKE 4"/>
    <property type="match status" value="1"/>
</dbReference>
<dbReference type="GO" id="GO:0008270">
    <property type="term" value="F:zinc ion binding"/>
    <property type="evidence" value="ECO:0007669"/>
    <property type="project" value="UniProtKB-KW"/>
</dbReference>
<organism evidence="6 7">
    <name type="scientific">Brassica carinata</name>
    <name type="common">Ethiopian mustard</name>
    <name type="synonym">Abyssinian cabbage</name>
    <dbReference type="NCBI Taxonomy" id="52824"/>
    <lineage>
        <taxon>Eukaryota</taxon>
        <taxon>Viridiplantae</taxon>
        <taxon>Streptophyta</taxon>
        <taxon>Embryophyta</taxon>
        <taxon>Tracheophyta</taxon>
        <taxon>Spermatophyta</taxon>
        <taxon>Magnoliopsida</taxon>
        <taxon>eudicotyledons</taxon>
        <taxon>Gunneridae</taxon>
        <taxon>Pentapetalae</taxon>
        <taxon>rosids</taxon>
        <taxon>malvids</taxon>
        <taxon>Brassicales</taxon>
        <taxon>Brassicaceae</taxon>
        <taxon>Brassiceae</taxon>
        <taxon>Brassica</taxon>
    </lineage>
</organism>
<comment type="caution">
    <text evidence="6">The sequence shown here is derived from an EMBL/GenBank/DDBJ whole genome shotgun (WGS) entry which is preliminary data.</text>
</comment>
<keyword evidence="3" id="KW-0862">Zinc</keyword>
<evidence type="ECO:0000256" key="2">
    <source>
        <dbReference type="ARBA" id="ARBA00022771"/>
    </source>
</evidence>
<feature type="compositionally biased region" description="Polar residues" evidence="4">
    <location>
        <begin position="1"/>
        <end position="32"/>
    </location>
</feature>
<sequence length="128" mass="14028">MVGASSISETSDQVNGSSSIPSQKRNRSSISSGDGAKKRSLMLLDADLLDCPICYLPLTIPIFQCDNGHLACSSCCPKLRNNALPVLPPLVTKDVEQWRMSLNPSSFHAQKPRWVVQRMSLMGKNQLI</sequence>
<dbReference type="CDD" id="cd16571">
    <property type="entry name" value="RING-HC_SIAHs"/>
    <property type="match status" value="1"/>
</dbReference>
<dbReference type="Pfam" id="PF21362">
    <property type="entry name" value="Sina_RING"/>
    <property type="match status" value="1"/>
</dbReference>
<proteinExistence type="predicted"/>
<evidence type="ECO:0000313" key="6">
    <source>
        <dbReference type="EMBL" id="KAG2307959.1"/>
    </source>
</evidence>
<evidence type="ECO:0000259" key="5">
    <source>
        <dbReference type="Pfam" id="PF21362"/>
    </source>
</evidence>
<dbReference type="Proteomes" id="UP000886595">
    <property type="component" value="Unassembled WGS sequence"/>
</dbReference>
<evidence type="ECO:0000313" key="7">
    <source>
        <dbReference type="Proteomes" id="UP000886595"/>
    </source>
</evidence>
<dbReference type="InterPro" id="IPR049548">
    <property type="entry name" value="Sina-like_RING"/>
</dbReference>
<evidence type="ECO:0000256" key="3">
    <source>
        <dbReference type="ARBA" id="ARBA00022833"/>
    </source>
</evidence>
<dbReference type="InterPro" id="IPR044286">
    <property type="entry name" value="SINL_plant"/>
</dbReference>
<name>A0A8X8ALJ9_BRACI</name>
<dbReference type="AlphaFoldDB" id="A0A8X8ALJ9"/>
<keyword evidence="2" id="KW-0863">Zinc-finger</keyword>
<dbReference type="EMBL" id="JAAMPC010000006">
    <property type="protein sequence ID" value="KAG2307959.1"/>
    <property type="molecule type" value="Genomic_DNA"/>
</dbReference>
<keyword evidence="1" id="KW-0479">Metal-binding</keyword>
<accession>A0A8X8ALJ9</accession>
<feature type="domain" description="E3 ubiquitin-protein ligase Sina-like RING finger" evidence="5">
    <location>
        <begin position="51"/>
        <end position="80"/>
    </location>
</feature>
<dbReference type="OrthoDB" id="4788989at2759"/>
<reference evidence="6 7" key="1">
    <citation type="submission" date="2020-02" db="EMBL/GenBank/DDBJ databases">
        <authorList>
            <person name="Ma Q."/>
            <person name="Huang Y."/>
            <person name="Song X."/>
            <person name="Pei D."/>
        </authorList>
    </citation>
    <scope>NUCLEOTIDE SEQUENCE [LARGE SCALE GENOMIC DNA]</scope>
    <source>
        <strain evidence="6">Sxm20200214</strain>
        <tissue evidence="6">Leaf</tissue>
    </source>
</reference>